<dbReference type="Gene3D" id="2.60.120.200">
    <property type="match status" value="3"/>
</dbReference>
<dbReference type="OrthoDB" id="976756at2"/>
<protein>
    <submittedName>
        <fullName evidence="8">Laminin G</fullName>
    </submittedName>
</protein>
<dbReference type="RefSeq" id="WP_104811068.1">
    <property type="nucleotide sequence ID" value="NZ_MQUA01000014.1"/>
</dbReference>
<keyword evidence="9" id="KW-1185">Reference proteome</keyword>
<dbReference type="Pfam" id="PF18962">
    <property type="entry name" value="Por_Secre_tail"/>
    <property type="match status" value="1"/>
</dbReference>
<gene>
    <name evidence="8" type="ORF">BST83_17550</name>
</gene>
<evidence type="ECO:0000256" key="5">
    <source>
        <dbReference type="ARBA" id="ARBA00023157"/>
    </source>
</evidence>
<evidence type="ECO:0000256" key="2">
    <source>
        <dbReference type="ARBA" id="ARBA00022723"/>
    </source>
</evidence>
<proteinExistence type="predicted"/>
<evidence type="ECO:0000313" key="9">
    <source>
        <dbReference type="Proteomes" id="UP000239522"/>
    </source>
</evidence>
<dbReference type="Pfam" id="PF13385">
    <property type="entry name" value="Laminin_G_3"/>
    <property type="match status" value="2"/>
</dbReference>
<evidence type="ECO:0000256" key="6">
    <source>
        <dbReference type="SAM" id="SignalP"/>
    </source>
</evidence>
<keyword evidence="4" id="KW-0106">Calcium</keyword>
<dbReference type="InterPro" id="IPR051360">
    <property type="entry name" value="Neuronal_Pentraxin_Related"/>
</dbReference>
<keyword evidence="3 6" id="KW-0732">Signal</keyword>
<sequence length="2878" mass="316906">MIRKKVIMVVGCYLLSIGLWAQSEDGVKIVSVSQAIQTTAINPNFSIQVGLPYLGQNKNSHRRTTTPLDIRFPFDILYLYPTFTDAEGSFDISKGYVGDKILISWVIRNNADLITMLKLYRRVYTSNPVAWSEANFIANIPVTDNEYEDKYEEGGVLYEYKLVAEGVSETEKLYDTYITGIGFRTPTAIVTGNVSYDGGAPVKDVVVTATSEGGAISFGSALDIPRTGGVEIEGLDDTISTEGTFQAWVKPKTPYTTNAQTAITLFSLDSSLGYESSIDVTIKLFATSNILQINIDGSLINLNNYYPSGTLNSRGDDQLVSVADFNNNFVHISVIIKNGLAPSLFINGRAISEEYETDVNTKLIGIDPNYTAPYFDVVLGTPNTNSFALTNQNSQWDKLTIGGGADAIIDEIRIWNTVIDTVTIRTDYSRYISGNSANLISYLSANENVGDFAYDFSRNGFNYNKNNGKLVSTTWVSGAGNLPAVDQLGVLGVTDEYGNYQINAIPYSGTGESYRITPMYGQHNFEPGQQLVFLGQGSEVVNKIDFKDKSSFIFKGKVLYDTKDVFAVMGKVNGPGILDPGYNYYLIGNLKYSKGEYWLNDNGTPSDISDDYLDQYATIFSEDVNVYIDGNIVLNDFNEPVVTDKDGLFEVNVPIGNHVITVKKQGHEFSYNGRYPAAEGTSKEFFEDAYESVTFVDETRVTVVGRVVGGSVESQRVIGFGQDGLFQKSVIAANGVQSTVTVSSKNNIGVATITLGYKPSGSPATAFTKANFTTNQESGEYRIELLPLDYELVASDLTIPSATIAPISILAPGTAENLSFSDVAAVTTPTYKFEDETTATGEPYNYEKSFTYRSAPVAEVVSQTHDENIDINGTLIPTAGFTTTGNDSLYVYSQFANYKVVLNRFERYTNYDDPNAAVEDFVTVTDGELIINNNFALADSELIEVDPNDESVLTYSFKGGLPAISSPFTLLSSLNYRINGTDYPVANYINHGLILGGQSDGTQTFVTAAPDRPDIILRDPPGSNSFASIEQGTSFTFTTESSFADQEGTEDVAKILLGVYFEAGGGLAGPMISSEVEDTSDLGIGLSRTSTDGKSLTKTYTFNKTISTSDDPDYVGSDGDLYIGKSTNQFYGSFNDVQASTAQIGTSVSLQLVNSAGTSVYISTQKAVYFVDEPSETFFVFSQKHILTTLIPEYELFISNINNGLLIPGVEGTLEIEQYEEQIRLWKKVISDNEKSKYLAKNEREKYKTSLADVITAFSSEIEKAIGANDDDPDAESYLIHQLNESTNISTLLNEHFDDNISFDAGVGEVTNSVETAIISTKATQYNLTIDENFALEWGFNVNRTGVVNTLNSYFQQGIETSLAQEDVAITNISYTLKDNDPANLLSVDVVNSFDGNGPIFITQGGSTSCPYEGAEESKFFTEAKFKDYFTEYWSIQDSNSKTKEEDLAALDLEFSNDTSCCETDAKAPLSFATQHVENIQLTIEGPNSLSNVPEGSNAEFTLKLENLSDIIDPEYSYYNLVIDNTTNPNNALINISPQGNSLFIPFGKPVYYKLTLGKSISDVYDYENITIRLESDCDPDNVSSEATVSASFIPSCTEITVSAPLNNWMYNVDEAYNTDGSTKPLVINLTGFNTDFDSFEKIVLEYRAATSPNWSRLQSYYGTQENLTNAIAGGELDNILIDNSSLNYSFYIASKNLQDGNYEIRARTICTTTEFISEVITGRVDLHAPQKFGIPLPIDGILGAGEDLEVNFNENIFYNSATSNIQVQGKTNQGLIDHNISLRFEGTENTAVINNPKVTTGDLTIEFWMNNSTQAAMATVVDQNGGLKIGLDNNDISFELGGLTAKGTITNDNLFHHYTFTHKSSTSEISIYEDAAVIASNTASSNLSISNSNALVIGGNTFIGNIHDFRIWNKSISLEDAYAKMYNLLVGNEANLIGYWPMDEGDGTIAHDKARFKHAILSASWSIKPQGTSYQFENGQYLSLDNVGFVQISNEMDATISFWIKTDVSQDATIFSNGKGDGTDVLQSNGFGNKWAINMNSSGMLSFENEGKSYTITTKSVADGIWHHVALLFNRLGSLRSYVDAEPVTSNAITTIGGFSGNKIWLGARGQIDLAGIETVDRPFTGKIDEFRLWNTLRNEEQVSRDRYYEVNFDSPGLLLYARMNAPDPVTANGPRYYHEDTNQTVIPSDAVLSSGAVNYSNDDPAIKPERELINFDVDYVIDGDKLIITPKIDSWALLEGQVIDISVERMYDDANNAQQSPITWTAYVERNDVSWFADGYNEIVDIVKNSGEEKSFVIAVLNKGGKVQPFNISNIPSWLKLSKASGTINPDSQINITASIDKELTAGEYDENIFLQTDYGHDEKLYIKVKELAQAPDWTVDPSLYSYSMSIVGKIKIDGKFSEDYYDKIAAFYNGEIRGVTNLIYNSAYQEYFAFLTVYSNATISENIEFKIWDSSQGEVILATVDNSSFILFEENGVQGRLSLPVIFENSDLLEQKIDLNKGWSWISVNVNDNNFSDLNQLTNSLNLKTNDRILSHLSGFDTYTDNTLSNTGWSGQITNSGGLTNTEMYKVYMANDQVLMLTGVPVDISSWTFLIETGWNWLPYPLLGNRLTKEALAYFDANDGDVIKSQNSFAIYDPIVGWNGTLNYLKAGQGYMLNSSSNTAQSFKYPSYLEQTAKINPAKKDIRLADSDLQTIKPEFTKYAANMNAVVSLPQGYSELFAYDASGVLKGAALNQEVNGKALSFITVYGESSETLVFYIGDGTNEKRTSKNFSFKGNDILGTINKPIIIEEIINYVKIFPNPFDNEITLKVNADKDQIVSIQLYSLTGQMVFDKKQNVVSGENVLKIQPKVASGAYLLQIEINGEKTVNKVMKN</sequence>
<name>A0A2S7KKK7_9FLAO</name>
<dbReference type="Proteomes" id="UP000239522">
    <property type="component" value="Unassembled WGS sequence"/>
</dbReference>
<dbReference type="InterPro" id="IPR001791">
    <property type="entry name" value="Laminin_G"/>
</dbReference>
<evidence type="ECO:0000256" key="1">
    <source>
        <dbReference type="ARBA" id="ARBA00001913"/>
    </source>
</evidence>
<evidence type="ECO:0000256" key="3">
    <source>
        <dbReference type="ARBA" id="ARBA00022729"/>
    </source>
</evidence>
<dbReference type="PANTHER" id="PTHR19277:SF161">
    <property type="entry name" value="LAMININ G DOMAIN-CONTAINING PROTEIN"/>
    <property type="match status" value="1"/>
</dbReference>
<comment type="caution">
    <text evidence="8">The sequence shown here is derived from an EMBL/GenBank/DDBJ whole genome shotgun (WGS) entry which is preliminary data.</text>
</comment>
<dbReference type="SUPFAM" id="SSF49899">
    <property type="entry name" value="Concanavalin A-like lectins/glucanases"/>
    <property type="match status" value="3"/>
</dbReference>
<evidence type="ECO:0000259" key="7">
    <source>
        <dbReference type="Pfam" id="PF18962"/>
    </source>
</evidence>
<dbReference type="GO" id="GO:0005975">
    <property type="term" value="P:carbohydrate metabolic process"/>
    <property type="evidence" value="ECO:0007669"/>
    <property type="project" value="UniProtKB-ARBA"/>
</dbReference>
<dbReference type="InterPro" id="IPR026444">
    <property type="entry name" value="Secre_tail"/>
</dbReference>
<dbReference type="InterPro" id="IPR013320">
    <property type="entry name" value="ConA-like_dom_sf"/>
</dbReference>
<comment type="cofactor">
    <cofactor evidence="1">
        <name>Ca(2+)</name>
        <dbReference type="ChEBI" id="CHEBI:29108"/>
    </cofactor>
</comment>
<dbReference type="CDD" id="cd00110">
    <property type="entry name" value="LamG"/>
    <property type="match status" value="1"/>
</dbReference>
<evidence type="ECO:0000256" key="4">
    <source>
        <dbReference type="ARBA" id="ARBA00022837"/>
    </source>
</evidence>
<evidence type="ECO:0000313" key="8">
    <source>
        <dbReference type="EMBL" id="PQB03131.1"/>
    </source>
</evidence>
<organism evidence="8 9">
    <name type="scientific">Polaribacter filamentus</name>
    <dbReference type="NCBI Taxonomy" id="53483"/>
    <lineage>
        <taxon>Bacteria</taxon>
        <taxon>Pseudomonadati</taxon>
        <taxon>Bacteroidota</taxon>
        <taxon>Flavobacteriia</taxon>
        <taxon>Flavobacteriales</taxon>
        <taxon>Flavobacteriaceae</taxon>
    </lineage>
</organism>
<dbReference type="GO" id="GO:0004553">
    <property type="term" value="F:hydrolase activity, hydrolyzing O-glycosyl compounds"/>
    <property type="evidence" value="ECO:0007669"/>
    <property type="project" value="UniProtKB-ARBA"/>
</dbReference>
<dbReference type="GO" id="GO:0046872">
    <property type="term" value="F:metal ion binding"/>
    <property type="evidence" value="ECO:0007669"/>
    <property type="project" value="UniProtKB-KW"/>
</dbReference>
<dbReference type="PANTHER" id="PTHR19277">
    <property type="entry name" value="PENTRAXIN"/>
    <property type="match status" value="1"/>
</dbReference>
<keyword evidence="5" id="KW-1015">Disulfide bond</keyword>
<feature type="domain" description="Secretion system C-terminal sorting" evidence="7">
    <location>
        <begin position="2802"/>
        <end position="2875"/>
    </location>
</feature>
<keyword evidence="2" id="KW-0479">Metal-binding</keyword>
<feature type="chain" id="PRO_5015567067" evidence="6">
    <location>
        <begin position="22"/>
        <end position="2878"/>
    </location>
</feature>
<reference evidence="8 9" key="1">
    <citation type="submission" date="2016-11" db="EMBL/GenBank/DDBJ databases">
        <title>Trade-off between light-utilization and light-protection in marine flavobacteria.</title>
        <authorList>
            <person name="Kumagai Y."/>
        </authorList>
    </citation>
    <scope>NUCLEOTIDE SEQUENCE [LARGE SCALE GENOMIC DNA]</scope>
    <source>
        <strain evidence="8 9">ATCC 700397</strain>
    </source>
</reference>
<feature type="signal peptide" evidence="6">
    <location>
        <begin position="1"/>
        <end position="21"/>
    </location>
</feature>
<dbReference type="NCBIfam" id="TIGR04183">
    <property type="entry name" value="Por_Secre_tail"/>
    <property type="match status" value="1"/>
</dbReference>
<accession>A0A2S7KKK7</accession>
<dbReference type="EMBL" id="MQUA01000014">
    <property type="protein sequence ID" value="PQB03131.1"/>
    <property type="molecule type" value="Genomic_DNA"/>
</dbReference>